<dbReference type="AlphaFoldDB" id="A0AA39Q2Q7"/>
<evidence type="ECO:0000313" key="2">
    <source>
        <dbReference type="Proteomes" id="UP001175228"/>
    </source>
</evidence>
<dbReference type="EMBL" id="JAUEPU010000023">
    <property type="protein sequence ID" value="KAK0493718.1"/>
    <property type="molecule type" value="Genomic_DNA"/>
</dbReference>
<organism evidence="1 2">
    <name type="scientific">Armillaria luteobubalina</name>
    <dbReference type="NCBI Taxonomy" id="153913"/>
    <lineage>
        <taxon>Eukaryota</taxon>
        <taxon>Fungi</taxon>
        <taxon>Dikarya</taxon>
        <taxon>Basidiomycota</taxon>
        <taxon>Agaricomycotina</taxon>
        <taxon>Agaricomycetes</taxon>
        <taxon>Agaricomycetidae</taxon>
        <taxon>Agaricales</taxon>
        <taxon>Marasmiineae</taxon>
        <taxon>Physalacriaceae</taxon>
        <taxon>Armillaria</taxon>
    </lineage>
</organism>
<gene>
    <name evidence="1" type="ORF">EDD18DRAFT_1107715</name>
</gene>
<sequence>MGSGRADAGCELLCTDEKDQQAVILERIHAKDSCASHLVPESTPIASPFSYRDHGSENSSQEVEAAGNIEAPVFTFGGHPPSSAGIPMPLLRDVQALFIRVLFKGGVYISTSIVSVATYLMGEVNLPFPSFVATTIILVLFRPWFHLVPSHGCIAAIPERLFEKHPYYLCASPGSLRSIDTAANKERIRI</sequence>
<proteinExistence type="predicted"/>
<accession>A0AA39Q2Q7</accession>
<protein>
    <submittedName>
        <fullName evidence="1">Uncharacterized protein</fullName>
    </submittedName>
</protein>
<name>A0AA39Q2Q7_9AGAR</name>
<evidence type="ECO:0000313" key="1">
    <source>
        <dbReference type="EMBL" id="KAK0493718.1"/>
    </source>
</evidence>
<comment type="caution">
    <text evidence="1">The sequence shown here is derived from an EMBL/GenBank/DDBJ whole genome shotgun (WGS) entry which is preliminary data.</text>
</comment>
<keyword evidence="2" id="KW-1185">Reference proteome</keyword>
<reference evidence="1" key="1">
    <citation type="submission" date="2023-06" db="EMBL/GenBank/DDBJ databases">
        <authorList>
            <consortium name="Lawrence Berkeley National Laboratory"/>
            <person name="Ahrendt S."/>
            <person name="Sahu N."/>
            <person name="Indic B."/>
            <person name="Wong-Bajracharya J."/>
            <person name="Merenyi Z."/>
            <person name="Ke H.-M."/>
            <person name="Monk M."/>
            <person name="Kocsube S."/>
            <person name="Drula E."/>
            <person name="Lipzen A."/>
            <person name="Balint B."/>
            <person name="Henrissat B."/>
            <person name="Andreopoulos B."/>
            <person name="Martin F.M."/>
            <person name="Harder C.B."/>
            <person name="Rigling D."/>
            <person name="Ford K.L."/>
            <person name="Foster G.D."/>
            <person name="Pangilinan J."/>
            <person name="Papanicolaou A."/>
            <person name="Barry K."/>
            <person name="LaButti K."/>
            <person name="Viragh M."/>
            <person name="Koriabine M."/>
            <person name="Yan M."/>
            <person name="Riley R."/>
            <person name="Champramary S."/>
            <person name="Plett K.L."/>
            <person name="Tsai I.J."/>
            <person name="Slot J."/>
            <person name="Sipos G."/>
            <person name="Plett J."/>
            <person name="Nagy L.G."/>
            <person name="Grigoriev I.V."/>
        </authorList>
    </citation>
    <scope>NUCLEOTIDE SEQUENCE</scope>
    <source>
        <strain evidence="1">HWK02</strain>
    </source>
</reference>
<dbReference type="Proteomes" id="UP001175228">
    <property type="component" value="Unassembled WGS sequence"/>
</dbReference>